<comment type="similarity">
    <text evidence="4">Belongs to the DNA polymerase type-Y family.</text>
</comment>
<gene>
    <name evidence="21" type="primary">LOC113504530</name>
</gene>
<dbReference type="Pfam" id="PF21704">
    <property type="entry name" value="POLH-Rev1_HhH"/>
    <property type="match status" value="1"/>
</dbReference>
<dbReference type="OrthoDB" id="5723at2759"/>
<evidence type="ECO:0000259" key="19">
    <source>
        <dbReference type="PROSITE" id="PS51907"/>
    </source>
</evidence>
<reference evidence="21" key="1">
    <citation type="submission" date="2025-08" db="UniProtKB">
        <authorList>
            <consortium name="RefSeq"/>
        </authorList>
    </citation>
    <scope>IDENTIFICATION</scope>
</reference>
<dbReference type="SUPFAM" id="SSF100879">
    <property type="entry name" value="Lesion bypass DNA polymerase (Y-family), little finger domain"/>
    <property type="match status" value="1"/>
</dbReference>
<dbReference type="KEGG" id="tnl:113504530"/>
<evidence type="ECO:0000256" key="13">
    <source>
        <dbReference type="ARBA" id="ARBA00023204"/>
    </source>
</evidence>
<dbReference type="Pfam" id="PF11799">
    <property type="entry name" value="IMS_C"/>
    <property type="match status" value="1"/>
</dbReference>
<dbReference type="Pfam" id="PF18439">
    <property type="entry name" value="zf_UBZ"/>
    <property type="match status" value="2"/>
</dbReference>
<dbReference type="InterPro" id="IPR043502">
    <property type="entry name" value="DNA/RNA_pol_sf"/>
</dbReference>
<dbReference type="PANTHER" id="PTHR45873:SF1">
    <property type="entry name" value="DNA POLYMERASE ETA"/>
    <property type="match status" value="1"/>
</dbReference>
<evidence type="ECO:0000256" key="11">
    <source>
        <dbReference type="ARBA" id="ARBA00022833"/>
    </source>
</evidence>
<dbReference type="PROSITE" id="PS51907">
    <property type="entry name" value="ZF_UBZ3"/>
    <property type="match status" value="2"/>
</dbReference>
<evidence type="ECO:0000256" key="1">
    <source>
        <dbReference type="ARBA" id="ARBA00001936"/>
    </source>
</evidence>
<dbReference type="EC" id="2.7.7.7" evidence="5"/>
<keyword evidence="8" id="KW-0479">Metal-binding</keyword>
<evidence type="ECO:0000259" key="18">
    <source>
        <dbReference type="PROSITE" id="PS50173"/>
    </source>
</evidence>
<dbReference type="Gene3D" id="3.30.70.270">
    <property type="match status" value="1"/>
</dbReference>
<dbReference type="Pfam" id="PF00817">
    <property type="entry name" value="IMS"/>
    <property type="match status" value="1"/>
</dbReference>
<keyword evidence="13" id="KW-0234">DNA repair</keyword>
<dbReference type="Proteomes" id="UP000322000">
    <property type="component" value="Chromosome 22"/>
</dbReference>
<keyword evidence="20" id="KW-1185">Reference proteome</keyword>
<feature type="domain" description="UmuC" evidence="18">
    <location>
        <begin position="8"/>
        <end position="247"/>
    </location>
</feature>
<evidence type="ECO:0000256" key="5">
    <source>
        <dbReference type="ARBA" id="ARBA00012417"/>
    </source>
</evidence>
<feature type="region of interest" description="Disordered" evidence="17">
    <location>
        <begin position="615"/>
        <end position="640"/>
    </location>
</feature>
<evidence type="ECO:0000256" key="7">
    <source>
        <dbReference type="ARBA" id="ARBA00022695"/>
    </source>
</evidence>
<dbReference type="GO" id="GO:0005657">
    <property type="term" value="C:replication fork"/>
    <property type="evidence" value="ECO:0007669"/>
    <property type="project" value="TreeGrafter"/>
</dbReference>
<evidence type="ECO:0000256" key="15">
    <source>
        <dbReference type="ARBA" id="ARBA00044975"/>
    </source>
</evidence>
<feature type="domain" description="UBZ3-type" evidence="19">
    <location>
        <begin position="643"/>
        <end position="677"/>
    </location>
</feature>
<name>A0A7E5WR90_TRINI</name>
<dbReference type="InterPro" id="IPR043128">
    <property type="entry name" value="Rev_trsase/Diguanyl_cyclase"/>
</dbReference>
<keyword evidence="9" id="KW-0227">DNA damage</keyword>
<dbReference type="FunFam" id="1.10.150.20:FF:000014">
    <property type="entry name" value="Polymerase (DNA directed), eta"/>
    <property type="match status" value="1"/>
</dbReference>
<evidence type="ECO:0000256" key="10">
    <source>
        <dbReference type="ARBA" id="ARBA00022771"/>
    </source>
</evidence>
<proteinExistence type="inferred from homology"/>
<dbReference type="InterPro" id="IPR001126">
    <property type="entry name" value="UmuC"/>
</dbReference>
<dbReference type="Gene3D" id="3.30.1490.100">
    <property type="entry name" value="DNA polymerase, Y-family, little finger domain"/>
    <property type="match status" value="1"/>
</dbReference>
<dbReference type="FunCoup" id="A0A7E5WR90">
    <property type="interactions" value="1587"/>
</dbReference>
<feature type="region of interest" description="Disordered" evidence="17">
    <location>
        <begin position="757"/>
        <end position="786"/>
    </location>
</feature>
<dbReference type="CTD" id="131889286"/>
<keyword evidence="6" id="KW-0808">Transferase</keyword>
<dbReference type="GO" id="GO:0008270">
    <property type="term" value="F:zinc ion binding"/>
    <property type="evidence" value="ECO:0007669"/>
    <property type="project" value="UniProtKB-KW"/>
</dbReference>
<dbReference type="InterPro" id="IPR036775">
    <property type="entry name" value="DNA_pol_Y-fam_lit_finger_sf"/>
</dbReference>
<comment type="cofactor">
    <cofactor evidence="1">
        <name>Mn(2+)</name>
        <dbReference type="ChEBI" id="CHEBI:29035"/>
    </cofactor>
</comment>
<evidence type="ECO:0000256" key="16">
    <source>
        <dbReference type="ARBA" id="ARBA00049244"/>
    </source>
</evidence>
<dbReference type="SUPFAM" id="SSF56672">
    <property type="entry name" value="DNA/RNA polymerases"/>
    <property type="match status" value="1"/>
</dbReference>
<evidence type="ECO:0000256" key="3">
    <source>
        <dbReference type="ARBA" id="ARBA00004123"/>
    </source>
</evidence>
<feature type="compositionally biased region" description="Polar residues" evidence="17">
    <location>
        <begin position="623"/>
        <end position="634"/>
    </location>
</feature>
<dbReference type="FunFam" id="3.40.1170.60:FF:000003">
    <property type="entry name" value="DNA polymerase eta"/>
    <property type="match status" value="1"/>
</dbReference>
<dbReference type="InterPro" id="IPR017961">
    <property type="entry name" value="DNA_pol_Y-fam_little_finger"/>
</dbReference>
<dbReference type="GO" id="GO:0035861">
    <property type="term" value="C:site of double-strand break"/>
    <property type="evidence" value="ECO:0007669"/>
    <property type="project" value="TreeGrafter"/>
</dbReference>
<keyword evidence="11" id="KW-0862">Zinc</keyword>
<feature type="compositionally biased region" description="Basic residues" evidence="17">
    <location>
        <begin position="774"/>
        <end position="786"/>
    </location>
</feature>
<keyword evidence="12" id="KW-0460">Magnesium</keyword>
<feature type="domain" description="UBZ3-type" evidence="19">
    <location>
        <begin position="726"/>
        <end position="760"/>
    </location>
</feature>
<accession>A0A7E5WR90</accession>
<dbReference type="GeneID" id="113504530"/>
<dbReference type="GO" id="GO:0005634">
    <property type="term" value="C:nucleus"/>
    <property type="evidence" value="ECO:0007669"/>
    <property type="project" value="UniProtKB-SubCell"/>
</dbReference>
<dbReference type="GO" id="GO:0009411">
    <property type="term" value="P:response to UV"/>
    <property type="evidence" value="ECO:0007669"/>
    <property type="project" value="UniProtKB-ARBA"/>
</dbReference>
<dbReference type="RefSeq" id="XP_026742676.1">
    <property type="nucleotide sequence ID" value="XM_026886875.1"/>
</dbReference>
<comment type="catalytic activity">
    <reaction evidence="16">
        <text>DNA(n) + a 2'-deoxyribonucleoside 5'-triphosphate = DNA(n+1) + diphosphate</text>
        <dbReference type="Rhea" id="RHEA:22508"/>
        <dbReference type="Rhea" id="RHEA-COMP:17339"/>
        <dbReference type="Rhea" id="RHEA-COMP:17340"/>
        <dbReference type="ChEBI" id="CHEBI:33019"/>
        <dbReference type="ChEBI" id="CHEBI:61560"/>
        <dbReference type="ChEBI" id="CHEBI:173112"/>
        <dbReference type="EC" id="2.7.7.7"/>
    </reaction>
</comment>
<dbReference type="PIRSF" id="PIRSF036603">
    <property type="entry name" value="DPol_eta"/>
    <property type="match status" value="1"/>
</dbReference>
<dbReference type="InterPro" id="IPR052230">
    <property type="entry name" value="DNA_polymerase_eta"/>
</dbReference>
<keyword evidence="14" id="KW-0539">Nucleus</keyword>
<dbReference type="GO" id="GO:0006281">
    <property type="term" value="P:DNA repair"/>
    <property type="evidence" value="ECO:0007669"/>
    <property type="project" value="UniProtKB-KW"/>
</dbReference>
<dbReference type="Gene3D" id="1.10.150.20">
    <property type="entry name" value="5' to 3' exonuclease, C-terminal subdomain"/>
    <property type="match status" value="1"/>
</dbReference>
<evidence type="ECO:0000256" key="6">
    <source>
        <dbReference type="ARBA" id="ARBA00022679"/>
    </source>
</evidence>
<evidence type="ECO:0000256" key="14">
    <source>
        <dbReference type="ARBA" id="ARBA00023242"/>
    </source>
</evidence>
<evidence type="ECO:0000256" key="12">
    <source>
        <dbReference type="ARBA" id="ARBA00022842"/>
    </source>
</evidence>
<dbReference type="GO" id="GO:0042276">
    <property type="term" value="P:error-prone translesion synthesis"/>
    <property type="evidence" value="ECO:0007669"/>
    <property type="project" value="TreeGrafter"/>
</dbReference>
<dbReference type="InterPro" id="IPR041298">
    <property type="entry name" value="UBZ3"/>
</dbReference>
<sequence length="799" mass="90005">MDDDNRVVVLIDMDCFYCQVEEKLDPRLSGKPIAVVQYNPWMGGGIIAVNYVARARGVTRHMRGKEAKAKCPDIELPSVPCLRGKADITKYRDAGKDVAKVLQRFTPLFERASIDEAYMDITVPVQERLKTINVNSINTTMMPNTYALGYDCVDEFLADVHTGGMGNMDFDYDHATRLLVGAVIVSEIRAAVYEETGYRCSAGIAHNKILAKLVCGMNKPNKQTVLPKHSVNILYSTLPVKKVKHLGGKFGYTVCEVLKISTMGDLQKFSEKQLQAKFDDKNGLWLYNIARGIDSEPVQARFNPKSIGCCKNFKGKAAISKLETLQKWFKDLGEEIEDRLEKDALENNRTPKQMVVSYSVQLARKKDTSSSRSYNFTPDDELCGELFSNKALELFIESTEGIKVQDIDVNKKLKAPVTFLGISVGKFEDNVDVKKTKTIQNYFAASSKDETIAKPKEKKLQDNVNNEETIATPSSKNTCKEYIMQKFLQGCDKPKTSTVAVPTENPCDTNGDTNVPVLESTLDQQESFFAKMLIQNKKDPSLTKIQNAGINIEKKRPTTPVCDIVTCGQDSNDTDYSGSTINEEINNSVALFEDDPQDVARVKSIRELLSSSRMINEEESENAPVSENNTTASSLIPPREEHPVEDNFYCPECRKSIPIHMVPEHSDYHMALKVRDEERQQIRQEKQITIMKTKENEEQKKAQVSEHSMRNENTSSIASYLVKIDENVPTEICAECKKKIPLDKFVEHLDYHEAKKLSRELNKKHSPVLSGSNVKRKRKSASPVKKNKMPCRTITSFFN</sequence>
<evidence type="ECO:0000256" key="2">
    <source>
        <dbReference type="ARBA" id="ARBA00001946"/>
    </source>
</evidence>
<evidence type="ECO:0000313" key="21">
    <source>
        <dbReference type="RefSeq" id="XP_026742676.1"/>
    </source>
</evidence>
<dbReference type="InParanoid" id="A0A7E5WR90"/>
<evidence type="ECO:0000256" key="17">
    <source>
        <dbReference type="SAM" id="MobiDB-lite"/>
    </source>
</evidence>
<evidence type="ECO:0000256" key="8">
    <source>
        <dbReference type="ARBA" id="ARBA00022723"/>
    </source>
</evidence>
<keyword evidence="7" id="KW-0548">Nucleotidyltransferase</keyword>
<dbReference type="GO" id="GO:0003887">
    <property type="term" value="F:DNA-directed DNA polymerase activity"/>
    <property type="evidence" value="ECO:0007669"/>
    <property type="project" value="UniProtKB-EC"/>
</dbReference>
<dbReference type="PANTHER" id="PTHR45873">
    <property type="entry name" value="DNA POLYMERASE ETA"/>
    <property type="match status" value="1"/>
</dbReference>
<comment type="subcellular location">
    <subcellularLocation>
        <location evidence="3">Nucleus</location>
    </subcellularLocation>
</comment>
<organism evidence="20 21">
    <name type="scientific">Trichoplusia ni</name>
    <name type="common">Cabbage looper</name>
    <dbReference type="NCBI Taxonomy" id="7111"/>
    <lineage>
        <taxon>Eukaryota</taxon>
        <taxon>Metazoa</taxon>
        <taxon>Ecdysozoa</taxon>
        <taxon>Arthropoda</taxon>
        <taxon>Hexapoda</taxon>
        <taxon>Insecta</taxon>
        <taxon>Pterygota</taxon>
        <taxon>Neoptera</taxon>
        <taxon>Endopterygota</taxon>
        <taxon>Lepidoptera</taxon>
        <taxon>Glossata</taxon>
        <taxon>Ditrysia</taxon>
        <taxon>Noctuoidea</taxon>
        <taxon>Noctuidae</taxon>
        <taxon>Plusiinae</taxon>
        <taxon>Trichoplusia</taxon>
    </lineage>
</organism>
<dbReference type="GO" id="GO:0003684">
    <property type="term" value="F:damaged DNA binding"/>
    <property type="evidence" value="ECO:0007669"/>
    <property type="project" value="InterPro"/>
</dbReference>
<comment type="cofactor">
    <cofactor evidence="2">
        <name>Mg(2+)</name>
        <dbReference type="ChEBI" id="CHEBI:18420"/>
    </cofactor>
</comment>
<keyword evidence="10" id="KW-0863">Zinc-finger</keyword>
<protein>
    <recommendedName>
        <fullName evidence="15">DNA polymerase eta</fullName>
        <ecNumber evidence="5">2.7.7.7</ecNumber>
    </recommendedName>
</protein>
<evidence type="ECO:0000313" key="20">
    <source>
        <dbReference type="Proteomes" id="UP000322000"/>
    </source>
</evidence>
<evidence type="ECO:0000256" key="9">
    <source>
        <dbReference type="ARBA" id="ARBA00022763"/>
    </source>
</evidence>
<evidence type="ECO:0000256" key="4">
    <source>
        <dbReference type="ARBA" id="ARBA00010945"/>
    </source>
</evidence>
<dbReference type="Gene3D" id="3.40.1170.60">
    <property type="match status" value="1"/>
</dbReference>
<dbReference type="PROSITE" id="PS50173">
    <property type="entry name" value="UMUC"/>
    <property type="match status" value="1"/>
</dbReference>
<dbReference type="AlphaFoldDB" id="A0A7E5WR90"/>